<dbReference type="EMBL" id="CP036265">
    <property type="protein sequence ID" value="QDT14581.1"/>
    <property type="molecule type" value="Genomic_DNA"/>
</dbReference>
<dbReference type="AlphaFoldDB" id="A0A517P5D6"/>
<gene>
    <name evidence="2" type="ORF">CA12_06560</name>
</gene>
<proteinExistence type="predicted"/>
<reference evidence="2 3" key="1">
    <citation type="submission" date="2019-02" db="EMBL/GenBank/DDBJ databases">
        <title>Deep-cultivation of Planctomycetes and their phenomic and genomic characterization uncovers novel biology.</title>
        <authorList>
            <person name="Wiegand S."/>
            <person name="Jogler M."/>
            <person name="Boedeker C."/>
            <person name="Pinto D."/>
            <person name="Vollmers J."/>
            <person name="Rivas-Marin E."/>
            <person name="Kohn T."/>
            <person name="Peeters S.H."/>
            <person name="Heuer A."/>
            <person name="Rast P."/>
            <person name="Oberbeckmann S."/>
            <person name="Bunk B."/>
            <person name="Jeske O."/>
            <person name="Meyerdierks A."/>
            <person name="Storesund J.E."/>
            <person name="Kallscheuer N."/>
            <person name="Luecker S."/>
            <person name="Lage O.M."/>
            <person name="Pohl T."/>
            <person name="Merkel B.J."/>
            <person name="Hornburger P."/>
            <person name="Mueller R.-W."/>
            <person name="Bruemmer F."/>
            <person name="Labrenz M."/>
            <person name="Spormann A.M."/>
            <person name="Op den Camp H."/>
            <person name="Overmann J."/>
            <person name="Amann R."/>
            <person name="Jetten M.S.M."/>
            <person name="Mascher T."/>
            <person name="Medema M.H."/>
            <person name="Devos D.P."/>
            <person name="Kaster A.-K."/>
            <person name="Ovreas L."/>
            <person name="Rohde M."/>
            <person name="Galperin M.Y."/>
            <person name="Jogler C."/>
        </authorList>
    </citation>
    <scope>NUCLEOTIDE SEQUENCE [LARGE SCALE GENOMIC DNA]</scope>
    <source>
        <strain evidence="2 3">CA12</strain>
    </source>
</reference>
<organism evidence="2 3">
    <name type="scientific">Alienimonas californiensis</name>
    <dbReference type="NCBI Taxonomy" id="2527989"/>
    <lineage>
        <taxon>Bacteria</taxon>
        <taxon>Pseudomonadati</taxon>
        <taxon>Planctomycetota</taxon>
        <taxon>Planctomycetia</taxon>
        <taxon>Planctomycetales</taxon>
        <taxon>Planctomycetaceae</taxon>
        <taxon>Alienimonas</taxon>
    </lineage>
</organism>
<dbReference type="RefSeq" id="WP_145357462.1">
    <property type="nucleotide sequence ID" value="NZ_CP036265.1"/>
</dbReference>
<protein>
    <submittedName>
        <fullName evidence="2">Uncharacterized protein</fullName>
    </submittedName>
</protein>
<keyword evidence="3" id="KW-1185">Reference proteome</keyword>
<dbReference type="Proteomes" id="UP000318741">
    <property type="component" value="Chromosome"/>
</dbReference>
<evidence type="ECO:0000313" key="2">
    <source>
        <dbReference type="EMBL" id="QDT14581.1"/>
    </source>
</evidence>
<evidence type="ECO:0000313" key="3">
    <source>
        <dbReference type="Proteomes" id="UP000318741"/>
    </source>
</evidence>
<name>A0A517P5D6_9PLAN</name>
<feature type="region of interest" description="Disordered" evidence="1">
    <location>
        <begin position="44"/>
        <end position="93"/>
    </location>
</feature>
<accession>A0A517P5D6</accession>
<evidence type="ECO:0000256" key="1">
    <source>
        <dbReference type="SAM" id="MobiDB-lite"/>
    </source>
</evidence>
<dbReference type="PROSITE" id="PS51257">
    <property type="entry name" value="PROKAR_LIPOPROTEIN"/>
    <property type="match status" value="1"/>
</dbReference>
<dbReference type="KEGG" id="acaf:CA12_06560"/>
<sequence>MPRHYARLHNASSAALLGAAVILVGCEEGAEDVSAVDGQMQMNETDLDEADPNELPIGMGEDDGEMGESRLNDSTPEQPGVNEYDSAPLAPGE</sequence>